<dbReference type="PRINTS" id="PR01038">
    <property type="entry name" value="TRNASYNTHARG"/>
</dbReference>
<feature type="transmembrane region" description="Helical" evidence="21">
    <location>
        <begin position="456"/>
        <end position="474"/>
    </location>
</feature>
<evidence type="ECO:0000256" key="4">
    <source>
        <dbReference type="ARBA" id="ARBA00012837"/>
    </source>
</evidence>
<dbReference type="Pfam" id="PF00750">
    <property type="entry name" value="tRNA-synt_1d"/>
    <property type="match status" value="1"/>
</dbReference>
<dbReference type="EC" id="1.14.11.15" evidence="20"/>
<evidence type="ECO:0000256" key="5">
    <source>
        <dbReference type="ARBA" id="ARBA00022598"/>
    </source>
</evidence>
<evidence type="ECO:0000256" key="17">
    <source>
        <dbReference type="ARBA" id="ARBA00049339"/>
    </source>
</evidence>
<dbReference type="Gene3D" id="1.10.730.10">
    <property type="entry name" value="Isoleucyl-tRNA Synthetase, Domain 1"/>
    <property type="match status" value="1"/>
</dbReference>
<organism evidence="23 24">
    <name type="scientific">Canavalia gladiata</name>
    <name type="common">Sword bean</name>
    <name type="synonym">Dolichos gladiatus</name>
    <dbReference type="NCBI Taxonomy" id="3824"/>
    <lineage>
        <taxon>Eukaryota</taxon>
        <taxon>Viridiplantae</taxon>
        <taxon>Streptophyta</taxon>
        <taxon>Embryophyta</taxon>
        <taxon>Tracheophyta</taxon>
        <taxon>Spermatophyta</taxon>
        <taxon>Magnoliopsida</taxon>
        <taxon>eudicotyledons</taxon>
        <taxon>Gunneridae</taxon>
        <taxon>Pentapetalae</taxon>
        <taxon>rosids</taxon>
        <taxon>fabids</taxon>
        <taxon>Fabales</taxon>
        <taxon>Fabaceae</taxon>
        <taxon>Papilionoideae</taxon>
        <taxon>50 kb inversion clade</taxon>
        <taxon>NPAAA clade</taxon>
        <taxon>indigoferoid/millettioid clade</taxon>
        <taxon>Phaseoleae</taxon>
        <taxon>Canavalia</taxon>
    </lineage>
</organism>
<comment type="cofactor">
    <cofactor evidence="1">
        <name>L-ascorbate</name>
        <dbReference type="ChEBI" id="CHEBI:38290"/>
    </cofactor>
</comment>
<dbReference type="HAMAP" id="MF_00123">
    <property type="entry name" value="Arg_tRNA_synth"/>
    <property type="match status" value="1"/>
</dbReference>
<evidence type="ECO:0000256" key="9">
    <source>
        <dbReference type="ARBA" id="ARBA00022917"/>
    </source>
</evidence>
<evidence type="ECO:0000313" key="23">
    <source>
        <dbReference type="EMBL" id="KAK7314388.1"/>
    </source>
</evidence>
<evidence type="ECO:0000256" key="16">
    <source>
        <dbReference type="ARBA" id="ARBA00037909"/>
    </source>
</evidence>
<name>A0AAN9PZY3_CANGL</name>
<dbReference type="PROSITE" id="PS00178">
    <property type="entry name" value="AA_TRNA_LIGASE_I"/>
    <property type="match status" value="1"/>
</dbReference>
<dbReference type="GO" id="GO:0004814">
    <property type="term" value="F:arginine-tRNA ligase activity"/>
    <property type="evidence" value="ECO:0007669"/>
    <property type="project" value="UniProtKB-EC"/>
</dbReference>
<proteinExistence type="inferred from homology"/>
<keyword evidence="9" id="KW-0648">Protein biosynthesis</keyword>
<dbReference type="InterPro" id="IPR027443">
    <property type="entry name" value="IPNS-like_sf"/>
</dbReference>
<keyword evidence="6" id="KW-0479">Metal-binding</keyword>
<evidence type="ECO:0000256" key="3">
    <source>
        <dbReference type="ARBA" id="ARBA00005594"/>
    </source>
</evidence>
<dbReference type="Gene3D" id="3.40.50.620">
    <property type="entry name" value="HUPs"/>
    <property type="match status" value="1"/>
</dbReference>
<sequence>MSSLLKVFETFPVHIQHENPNFNFQQELSEPYTWTDLKDHTSNCNLKANVPVIDLGDPNALNLIGEACKTWGMYHVVNHGIPTSLLDAIQWLLQSLFSLPSHQKQKAARPPNGLTGYGLARLSSFYPKLMWYEGFTIGGSPLEHFRQLWPQDYAKYCDIMAQYNEAMKKLAGKLMWLMLEYLGIPKEDLKWADAYDCLKNINDAFQMNFYPTCPDPDRAMGLAPHTDSTLLNILYYNNINGLQLHQEGMGWMEVPPVPDALVINVGDLLHILSNGLYQSVLHRVLVNQTHRRISISYLYGPPHDVQICPLDKLIDPTHPPLYRPVTWNEYLAAKAKYFDKALSSIQLCAPINDLSHGFNKMSSLDANWWNKGVEILKRPLFTVLEIVVELNRFGTFFSSAGFWISISLPIELGYIHILLAILHLSLPLRVGCISVLGIKKFNSVRVRAVWKLKPSIHSLIFPILLLCSCFWFWLFSTKLLFLSAFISLLQQRHLGVLVLLRQSIFAMFIELDCPASVKKQLAKLFEVSLRATVPDEPDVAPLVDACAAKSGVKFADYQCNNAMSLWAKIKGKQTGFRGPPALGQAIVANLPQSEMIESCSIAGPGFVNIVLSKKWIAQRLEMMLIDGIDTWAPRLPVKVVMVDFSSPNIAKEMHVGHLRSTIIGDTLARMLEFACVETLIRRNHLGDWGTQFGMLIAHLFDTYPNPEDVNETAIGDLQAFYKASKVRFDNDPEFKLRAQQSVVLLQSGDEKYRKAWERICDVSKAEFEKVYKRLGVRVEAMGESFFNDLIPPTLEKLDKLGLIEDSDGARVIFVEGVNIPIIAVKRDGGYNYFSSDLASLWYRLNVEKLEWNIYVTDVGQWQHFDMLFKAFRRAGWLPKDENDFPKCTHIGFGLVLGEDGKRFRSRSSETVRLVDLLDEAKRRCKSALLERDAAKDWSEEEIEKTSEAIGYGAVKYADLKINRLTNYTFNFDQMLNDKGNTAVYLLYAHARICSIIRKSGKDIEELKKNGNIVLNHEDERALGLHLIQFPEVFVESLANLLPNVLCEYLYNLTEIFTKKFYTNCQVIGSPEQTSRLLLCEATATVMRKCFYLLGIDPVYKL</sequence>
<dbReference type="SUPFAM" id="SSF51197">
    <property type="entry name" value="Clavaminate synthase-like"/>
    <property type="match status" value="1"/>
</dbReference>
<keyword evidence="21" id="KW-1133">Transmembrane helix</keyword>
<dbReference type="GO" id="GO:0005737">
    <property type="term" value="C:cytoplasm"/>
    <property type="evidence" value="ECO:0007669"/>
    <property type="project" value="InterPro"/>
</dbReference>
<comment type="similarity">
    <text evidence="19">Belongs to the iron/ascorbate-dependent oxidoreductase family. GA3OX subfamily.</text>
</comment>
<dbReference type="GO" id="GO:0005524">
    <property type="term" value="F:ATP binding"/>
    <property type="evidence" value="ECO:0007669"/>
    <property type="project" value="UniProtKB-KW"/>
</dbReference>
<dbReference type="FunFam" id="2.60.120.330:FF:000013">
    <property type="entry name" value="Gibberellin 3-beta-dioxygenase 1"/>
    <property type="match status" value="1"/>
</dbReference>
<dbReference type="PANTHER" id="PTHR11956:SF5">
    <property type="entry name" value="ARGININE--TRNA LIGASE, CYTOPLASMIC"/>
    <property type="match status" value="1"/>
</dbReference>
<keyword evidence="8" id="KW-0067">ATP-binding</keyword>
<dbReference type="Gene3D" id="2.60.120.330">
    <property type="entry name" value="B-lactam Antibiotic, Isopenicillin N Synthase, Chain"/>
    <property type="match status" value="1"/>
</dbReference>
<dbReference type="InterPro" id="IPR026992">
    <property type="entry name" value="DIOX_N"/>
</dbReference>
<comment type="caution">
    <text evidence="23">The sequence shown here is derived from an EMBL/GenBank/DDBJ whole genome shotgun (WGS) entry which is preliminary data.</text>
</comment>
<dbReference type="PROSITE" id="PS51471">
    <property type="entry name" value="FE2OG_OXY"/>
    <property type="match status" value="1"/>
</dbReference>
<dbReference type="InterPro" id="IPR008909">
    <property type="entry name" value="DALR_anticod-bd"/>
</dbReference>
<evidence type="ECO:0000256" key="12">
    <source>
        <dbReference type="ARBA" id="ARBA00023002"/>
    </source>
</evidence>
<dbReference type="EMBL" id="JAYMYQ010000008">
    <property type="protein sequence ID" value="KAK7314388.1"/>
    <property type="molecule type" value="Genomic_DNA"/>
</dbReference>
<evidence type="ECO:0000256" key="19">
    <source>
        <dbReference type="ARBA" id="ARBA00061560"/>
    </source>
</evidence>
<dbReference type="FunFam" id="1.10.730.10:FF:000017">
    <property type="entry name" value="Arginine--tRNA ligase, chloroplastic/mitochondrial"/>
    <property type="match status" value="1"/>
</dbReference>
<keyword evidence="11" id="KW-0007">Acetylation</keyword>
<gene>
    <name evidence="23" type="ORF">VNO77_32910</name>
</gene>
<dbReference type="InterPro" id="IPR005123">
    <property type="entry name" value="Oxoglu/Fe-dep_dioxygenase_dom"/>
</dbReference>
<dbReference type="SUPFAM" id="SSF55190">
    <property type="entry name" value="Arginyl-tRNA synthetase (ArgRS), N-terminal 'additional' domain"/>
    <property type="match status" value="1"/>
</dbReference>
<dbReference type="SUPFAM" id="SSF52374">
    <property type="entry name" value="Nucleotidylyl transferase"/>
    <property type="match status" value="1"/>
</dbReference>
<dbReference type="InterPro" id="IPR009080">
    <property type="entry name" value="tRNAsynth_Ia_anticodon-bd"/>
</dbReference>
<dbReference type="GO" id="GO:0046872">
    <property type="term" value="F:metal ion binding"/>
    <property type="evidence" value="ECO:0007669"/>
    <property type="project" value="UniProtKB-KW"/>
</dbReference>
<evidence type="ECO:0000256" key="10">
    <source>
        <dbReference type="ARBA" id="ARBA00022964"/>
    </source>
</evidence>
<dbReference type="InterPro" id="IPR001412">
    <property type="entry name" value="aa-tRNA-synth_I_CS"/>
</dbReference>
<comment type="pathway">
    <text evidence="2">Hormone biosynthesis.</text>
</comment>
<dbReference type="GO" id="GO:0048608">
    <property type="term" value="P:reproductive structure development"/>
    <property type="evidence" value="ECO:0007669"/>
    <property type="project" value="UniProtKB-ARBA"/>
</dbReference>
<evidence type="ECO:0000256" key="18">
    <source>
        <dbReference type="ARBA" id="ARBA00055485"/>
    </source>
</evidence>
<comment type="function">
    <text evidence="18">Forms part of a macromolecular complex that catalyzes the attachment of specific amino acids to cognate tRNAs during protein synthesis.</text>
</comment>
<evidence type="ECO:0000259" key="22">
    <source>
        <dbReference type="PROSITE" id="PS51471"/>
    </source>
</evidence>
<keyword evidence="13" id="KW-0408">Iron</keyword>
<dbReference type="Pfam" id="PF14226">
    <property type="entry name" value="DIOX_N"/>
    <property type="match status" value="1"/>
</dbReference>
<comment type="similarity">
    <text evidence="3">Belongs to the class-I aminoacyl-tRNA synthetase family.</text>
</comment>
<evidence type="ECO:0000256" key="8">
    <source>
        <dbReference type="ARBA" id="ARBA00022840"/>
    </source>
</evidence>
<reference evidence="23 24" key="1">
    <citation type="submission" date="2024-01" db="EMBL/GenBank/DDBJ databases">
        <title>The genomes of 5 underutilized Papilionoideae crops provide insights into root nodulation and disease resistanc.</title>
        <authorList>
            <person name="Jiang F."/>
        </authorList>
    </citation>
    <scope>NUCLEOTIDE SEQUENCE [LARGE SCALE GENOMIC DNA]</scope>
    <source>
        <strain evidence="23">LVBAO_FW01</strain>
        <tissue evidence="23">Leaves</tissue>
    </source>
</reference>
<dbReference type="GO" id="GO:0009686">
    <property type="term" value="P:gibberellin biosynthetic process"/>
    <property type="evidence" value="ECO:0007669"/>
    <property type="project" value="UniProtKB-ARBA"/>
</dbReference>
<dbReference type="Gene3D" id="3.30.1360.70">
    <property type="entry name" value="Arginyl tRNA synthetase N-terminal domain"/>
    <property type="match status" value="1"/>
</dbReference>
<keyword evidence="10" id="KW-0223">Dioxygenase</keyword>
<evidence type="ECO:0000256" key="21">
    <source>
        <dbReference type="SAM" id="Phobius"/>
    </source>
</evidence>
<dbReference type="NCBIfam" id="TIGR00456">
    <property type="entry name" value="argS"/>
    <property type="match status" value="1"/>
</dbReference>
<dbReference type="Proteomes" id="UP001367508">
    <property type="component" value="Unassembled WGS sequence"/>
</dbReference>
<dbReference type="SMART" id="SM00836">
    <property type="entry name" value="DALR_1"/>
    <property type="match status" value="1"/>
</dbReference>
<evidence type="ECO:0000256" key="1">
    <source>
        <dbReference type="ARBA" id="ARBA00001961"/>
    </source>
</evidence>
<evidence type="ECO:0000313" key="24">
    <source>
        <dbReference type="Proteomes" id="UP001367508"/>
    </source>
</evidence>
<evidence type="ECO:0000256" key="7">
    <source>
        <dbReference type="ARBA" id="ARBA00022741"/>
    </source>
</evidence>
<dbReference type="InterPro" id="IPR001278">
    <property type="entry name" value="Arg-tRNA-ligase"/>
</dbReference>
<dbReference type="InterPro" id="IPR014729">
    <property type="entry name" value="Rossmann-like_a/b/a_fold"/>
</dbReference>
<dbReference type="FunFam" id="3.30.1360.70:FF:000002">
    <property type="entry name" value="arginine--tRNA ligase, cytoplasmic"/>
    <property type="match status" value="1"/>
</dbReference>
<keyword evidence="24" id="KW-1185">Reference proteome</keyword>
<dbReference type="AlphaFoldDB" id="A0AAN9PZY3"/>
<evidence type="ECO:0000256" key="14">
    <source>
        <dbReference type="ARBA" id="ARBA00023146"/>
    </source>
</evidence>
<dbReference type="Pfam" id="PF03485">
    <property type="entry name" value="Arg_tRNA_synt_N"/>
    <property type="match status" value="1"/>
</dbReference>
<feature type="transmembrane region" description="Helical" evidence="21">
    <location>
        <begin position="414"/>
        <end position="436"/>
    </location>
</feature>
<evidence type="ECO:0000256" key="15">
    <source>
        <dbReference type="ARBA" id="ARBA00033033"/>
    </source>
</evidence>
<dbReference type="InterPro" id="IPR035684">
    <property type="entry name" value="ArgRS_core"/>
</dbReference>
<dbReference type="Pfam" id="PF05746">
    <property type="entry name" value="DALR_1"/>
    <property type="match status" value="1"/>
</dbReference>
<evidence type="ECO:0000256" key="2">
    <source>
        <dbReference type="ARBA" id="ARBA00004972"/>
    </source>
</evidence>
<comment type="catalytic activity">
    <reaction evidence="17">
        <text>tRNA(Arg) + L-arginine + ATP = L-arginyl-tRNA(Arg) + AMP + diphosphate</text>
        <dbReference type="Rhea" id="RHEA:20301"/>
        <dbReference type="Rhea" id="RHEA-COMP:9658"/>
        <dbReference type="Rhea" id="RHEA-COMP:9673"/>
        <dbReference type="ChEBI" id="CHEBI:30616"/>
        <dbReference type="ChEBI" id="CHEBI:32682"/>
        <dbReference type="ChEBI" id="CHEBI:33019"/>
        <dbReference type="ChEBI" id="CHEBI:78442"/>
        <dbReference type="ChEBI" id="CHEBI:78513"/>
        <dbReference type="ChEBI" id="CHEBI:456215"/>
        <dbReference type="EC" id="6.1.1.19"/>
    </reaction>
</comment>
<dbReference type="Pfam" id="PF03171">
    <property type="entry name" value="2OG-FeII_Oxy"/>
    <property type="match status" value="1"/>
</dbReference>
<protein>
    <recommendedName>
        <fullName evidence="15">Arginyl-tRNA synthetase</fullName>
        <ecNumber evidence="20">1.14.11.15</ecNumber>
        <ecNumber evidence="4">6.1.1.19</ecNumber>
    </recommendedName>
</protein>
<keyword evidence="7" id="KW-0547">Nucleotide-binding</keyword>
<dbReference type="InterPro" id="IPR044861">
    <property type="entry name" value="IPNS-like_FE2OG_OXY"/>
</dbReference>
<keyword evidence="21" id="KW-0472">Membrane</keyword>
<evidence type="ECO:0000256" key="11">
    <source>
        <dbReference type="ARBA" id="ARBA00022990"/>
    </source>
</evidence>
<keyword evidence="21" id="KW-0812">Transmembrane</keyword>
<dbReference type="GO" id="GO:0016707">
    <property type="term" value="F:gibberellin 3-beta-dioxygenase activity"/>
    <property type="evidence" value="ECO:0007669"/>
    <property type="project" value="UniProtKB-EC"/>
</dbReference>
<feature type="domain" description="Fe2OG dioxygenase" evidence="22">
    <location>
        <begin position="200"/>
        <end position="301"/>
    </location>
</feature>
<dbReference type="SUPFAM" id="SSF47323">
    <property type="entry name" value="Anticodon-binding domain of a subclass of class I aminoacyl-tRNA synthetases"/>
    <property type="match status" value="1"/>
</dbReference>
<evidence type="ECO:0000256" key="20">
    <source>
        <dbReference type="ARBA" id="ARBA00066695"/>
    </source>
</evidence>
<dbReference type="InterPro" id="IPR036695">
    <property type="entry name" value="Arg-tRNA-synth_N_sf"/>
</dbReference>
<keyword evidence="5" id="KW-0436">Ligase</keyword>
<accession>A0AAN9PZY3</accession>
<dbReference type="SMART" id="SM01016">
    <property type="entry name" value="Arg_tRNA_synt_N"/>
    <property type="match status" value="1"/>
</dbReference>
<dbReference type="PANTHER" id="PTHR11956">
    <property type="entry name" value="ARGINYL-TRNA SYNTHETASE"/>
    <property type="match status" value="1"/>
</dbReference>
<dbReference type="FunFam" id="3.40.50.620:FF:000096">
    <property type="entry name" value="Arginine--tRNA ligase chloroplastic/mitochondrial"/>
    <property type="match status" value="1"/>
</dbReference>
<keyword evidence="14" id="KW-0030">Aminoacyl-tRNA synthetase</keyword>
<dbReference type="InterPro" id="IPR005148">
    <property type="entry name" value="Arg-tRNA-synth_N"/>
</dbReference>
<dbReference type="GO" id="GO:0006420">
    <property type="term" value="P:arginyl-tRNA aminoacylation"/>
    <property type="evidence" value="ECO:0007669"/>
    <property type="project" value="InterPro"/>
</dbReference>
<comment type="pathway">
    <text evidence="16">Plant hormone biosynthesis; gibberellin biosynthesis.</text>
</comment>
<keyword evidence="12" id="KW-0560">Oxidoreductase</keyword>
<evidence type="ECO:0000256" key="13">
    <source>
        <dbReference type="ARBA" id="ARBA00023004"/>
    </source>
</evidence>
<dbReference type="CDD" id="cd00671">
    <property type="entry name" value="ArgRS_core"/>
    <property type="match status" value="1"/>
</dbReference>
<evidence type="ECO:0000256" key="6">
    <source>
        <dbReference type="ARBA" id="ARBA00022723"/>
    </source>
</evidence>
<dbReference type="EC" id="6.1.1.19" evidence="4"/>
<dbReference type="GO" id="GO:0009791">
    <property type="term" value="P:post-embryonic development"/>
    <property type="evidence" value="ECO:0007669"/>
    <property type="project" value="UniProtKB-ARBA"/>
</dbReference>